<evidence type="ECO:0000313" key="4">
    <source>
        <dbReference type="Proteomes" id="UP001327560"/>
    </source>
</evidence>
<proteinExistence type="predicted"/>
<dbReference type="AlphaFoldDB" id="A0AAQ3QIR1"/>
<organism evidence="3 4">
    <name type="scientific">Canna indica</name>
    <name type="common">Indian-shot</name>
    <dbReference type="NCBI Taxonomy" id="4628"/>
    <lineage>
        <taxon>Eukaryota</taxon>
        <taxon>Viridiplantae</taxon>
        <taxon>Streptophyta</taxon>
        <taxon>Embryophyta</taxon>
        <taxon>Tracheophyta</taxon>
        <taxon>Spermatophyta</taxon>
        <taxon>Magnoliopsida</taxon>
        <taxon>Liliopsida</taxon>
        <taxon>Zingiberales</taxon>
        <taxon>Cannaceae</taxon>
        <taxon>Canna</taxon>
    </lineage>
</organism>
<keyword evidence="2" id="KW-0732">Signal</keyword>
<dbReference type="SUPFAM" id="SSF51110">
    <property type="entry name" value="alpha-D-mannose-specific plant lectins"/>
    <property type="match status" value="1"/>
</dbReference>
<dbReference type="Proteomes" id="UP001327560">
    <property type="component" value="Chromosome 6"/>
</dbReference>
<feature type="chain" id="PRO_5043043691" evidence="2">
    <location>
        <begin position="23"/>
        <end position="274"/>
    </location>
</feature>
<evidence type="ECO:0000256" key="2">
    <source>
        <dbReference type="SAM" id="SignalP"/>
    </source>
</evidence>
<dbReference type="PANTHER" id="PTHR36481">
    <property type="entry name" value="EXPRESSED PROTEIN"/>
    <property type="match status" value="1"/>
</dbReference>
<reference evidence="3 4" key="1">
    <citation type="submission" date="2023-10" db="EMBL/GenBank/DDBJ databases">
        <title>Chromosome-scale genome assembly provides insights into flower coloration mechanisms of Canna indica.</title>
        <authorList>
            <person name="Li C."/>
        </authorList>
    </citation>
    <scope>NUCLEOTIDE SEQUENCE [LARGE SCALE GENOMIC DNA]</scope>
    <source>
        <tissue evidence="3">Flower</tissue>
    </source>
</reference>
<name>A0AAQ3QIR1_9LILI</name>
<dbReference type="Gene3D" id="2.90.10.10">
    <property type="entry name" value="Bulb-type lectin domain"/>
    <property type="match status" value="1"/>
</dbReference>
<dbReference type="PANTHER" id="PTHR36481:SF2">
    <property type="entry name" value="EXPRESSED PROTEIN"/>
    <property type="match status" value="1"/>
</dbReference>
<accession>A0AAQ3QIR1</accession>
<protein>
    <submittedName>
        <fullName evidence="3">Uncharacterized protein</fullName>
    </submittedName>
</protein>
<feature type="compositionally biased region" description="Polar residues" evidence="1">
    <location>
        <begin position="208"/>
        <end position="224"/>
    </location>
</feature>
<evidence type="ECO:0000313" key="3">
    <source>
        <dbReference type="EMBL" id="WOL09690.1"/>
    </source>
</evidence>
<feature type="region of interest" description="Disordered" evidence="1">
    <location>
        <begin position="198"/>
        <end position="238"/>
    </location>
</feature>
<evidence type="ECO:0000256" key="1">
    <source>
        <dbReference type="SAM" id="MobiDB-lite"/>
    </source>
</evidence>
<dbReference type="EMBL" id="CP136895">
    <property type="protein sequence ID" value="WOL09690.1"/>
    <property type="molecule type" value="Genomic_DNA"/>
</dbReference>
<feature type="signal peptide" evidence="2">
    <location>
        <begin position="1"/>
        <end position="22"/>
    </location>
</feature>
<gene>
    <name evidence="3" type="ORF">Cni_G18443</name>
</gene>
<keyword evidence="4" id="KW-1185">Reference proteome</keyword>
<dbReference type="InterPro" id="IPR036426">
    <property type="entry name" value="Bulb-type_lectin_dom_sf"/>
</dbReference>
<sequence length="274" mass="28413">MDFLTSLLLSSLLLLFAPAAQAAAAAAAGTIERTTKQQILASVAPNAAENTVLFLTSPSGKYAASLLRRASAPGAGGLGNDFCYIQVEDTSTGHSMWESECGPVSSDNTCSAVFTDNGLEVFDGRTSVWDTGAQSADANYLETLELVDQGDMRIRDKQGELAWKASDDARANQNCGMPGSPGMAPALPPFAAPIGGDNQNLPFGLQGARQQQSPNAEYSQQQPQHPFGGGASQAFGFNNQPLVDNSPYDSGCSGGGAGRWIAVGVAVFFIAVLG</sequence>